<dbReference type="EMBL" id="AHHD01000377">
    <property type="protein sequence ID" value="EKG13962.1"/>
    <property type="molecule type" value="Genomic_DNA"/>
</dbReference>
<dbReference type="InParanoid" id="K2RMC7"/>
<name>K2RMC7_MACPH</name>
<dbReference type="VEuPathDB" id="FungiDB:MPH_08886"/>
<proteinExistence type="predicted"/>
<comment type="caution">
    <text evidence="1">The sequence shown here is derived from an EMBL/GenBank/DDBJ whole genome shotgun (WGS) entry which is preliminary data.</text>
</comment>
<protein>
    <submittedName>
        <fullName evidence="1">Uncharacterized protein</fullName>
    </submittedName>
</protein>
<sequence length="224" mass="24502">MRQHHKNRETKHKSSPLATHQCSIEIVQICRRRELDDLEHEAEQIVRLEQLGQVKHAAGQVSQLDAGKGVDGPRVPADAGELRVLEDPGHRIEVQLDESIVERDLVPVDPEDVSKNDTDTNTRSPSVRVLEAGRMKGVLALTPHLPAKGLQHGARMAAHQFCGICSHPSRYVKLPFSPVTPKKLLITSCASAFVSTVPPEARNVAGMEIIGFRGAYSGGLLDAR</sequence>
<dbReference type="Proteomes" id="UP000007129">
    <property type="component" value="Unassembled WGS sequence"/>
</dbReference>
<evidence type="ECO:0000313" key="2">
    <source>
        <dbReference type="Proteomes" id="UP000007129"/>
    </source>
</evidence>
<reference evidence="1 2" key="1">
    <citation type="journal article" date="2012" name="BMC Genomics">
        <title>Tools to kill: Genome of one of the most destructive plant pathogenic fungi Macrophomina phaseolina.</title>
        <authorList>
            <person name="Islam M.S."/>
            <person name="Haque M.S."/>
            <person name="Islam M.M."/>
            <person name="Emdad E.M."/>
            <person name="Halim A."/>
            <person name="Hossen Q.M.M."/>
            <person name="Hossain M.Z."/>
            <person name="Ahmed B."/>
            <person name="Rahim S."/>
            <person name="Rahman M.S."/>
            <person name="Alam M.M."/>
            <person name="Hou S."/>
            <person name="Wan X."/>
            <person name="Saito J.A."/>
            <person name="Alam M."/>
        </authorList>
    </citation>
    <scope>NUCLEOTIDE SEQUENCE [LARGE SCALE GENOMIC DNA]</scope>
    <source>
        <strain evidence="1 2">MS6</strain>
    </source>
</reference>
<organism evidence="1 2">
    <name type="scientific">Macrophomina phaseolina (strain MS6)</name>
    <name type="common">Charcoal rot fungus</name>
    <dbReference type="NCBI Taxonomy" id="1126212"/>
    <lineage>
        <taxon>Eukaryota</taxon>
        <taxon>Fungi</taxon>
        <taxon>Dikarya</taxon>
        <taxon>Ascomycota</taxon>
        <taxon>Pezizomycotina</taxon>
        <taxon>Dothideomycetes</taxon>
        <taxon>Dothideomycetes incertae sedis</taxon>
        <taxon>Botryosphaeriales</taxon>
        <taxon>Botryosphaeriaceae</taxon>
        <taxon>Macrophomina</taxon>
    </lineage>
</organism>
<evidence type="ECO:0000313" key="1">
    <source>
        <dbReference type="EMBL" id="EKG13962.1"/>
    </source>
</evidence>
<accession>K2RMC7</accession>
<dbReference type="HOGENOM" id="CLU_1235234_0_0_1"/>
<dbReference type="AlphaFoldDB" id="K2RMC7"/>
<gene>
    <name evidence="1" type="ORF">MPH_08886</name>
</gene>